<evidence type="ECO:0000256" key="1">
    <source>
        <dbReference type="SAM" id="Phobius"/>
    </source>
</evidence>
<keyword evidence="1" id="KW-0472">Membrane</keyword>
<dbReference type="Proteomes" id="UP000541444">
    <property type="component" value="Unassembled WGS sequence"/>
</dbReference>
<feature type="transmembrane region" description="Helical" evidence="1">
    <location>
        <begin position="141"/>
        <end position="165"/>
    </location>
</feature>
<proteinExistence type="predicted"/>
<keyword evidence="1" id="KW-1133">Transmembrane helix</keyword>
<dbReference type="PANTHER" id="PTHR37254:SF1">
    <property type="entry name" value="OS01G0100500 PROTEIN"/>
    <property type="match status" value="1"/>
</dbReference>
<comment type="caution">
    <text evidence="2">The sequence shown here is derived from an EMBL/GenBank/DDBJ whole genome shotgun (WGS) entry which is preliminary data.</text>
</comment>
<protein>
    <recommendedName>
        <fullName evidence="4">Transmembrane protein</fullName>
    </recommendedName>
</protein>
<dbReference type="PANTHER" id="PTHR37254">
    <property type="entry name" value="OS01G0100500 PROTEIN"/>
    <property type="match status" value="1"/>
</dbReference>
<feature type="transmembrane region" description="Helical" evidence="1">
    <location>
        <begin position="76"/>
        <end position="96"/>
    </location>
</feature>
<keyword evidence="1" id="KW-0812">Transmembrane</keyword>
<name>A0A7J7LJH6_9MAGN</name>
<reference evidence="2 3" key="1">
    <citation type="journal article" date="2020" name="IScience">
        <title>Genome Sequencing of the Endangered Kingdonia uniflora (Circaeasteraceae, Ranunculales) Reveals Potential Mechanisms of Evolutionary Specialization.</title>
        <authorList>
            <person name="Sun Y."/>
            <person name="Deng T."/>
            <person name="Zhang A."/>
            <person name="Moore M.J."/>
            <person name="Landis J.B."/>
            <person name="Lin N."/>
            <person name="Zhang H."/>
            <person name="Zhang X."/>
            <person name="Huang J."/>
            <person name="Zhang X."/>
            <person name="Sun H."/>
            <person name="Wang H."/>
        </authorList>
    </citation>
    <scope>NUCLEOTIDE SEQUENCE [LARGE SCALE GENOMIC DNA]</scope>
    <source>
        <strain evidence="2">TB1705</strain>
        <tissue evidence="2">Leaf</tissue>
    </source>
</reference>
<evidence type="ECO:0008006" key="4">
    <source>
        <dbReference type="Google" id="ProtNLM"/>
    </source>
</evidence>
<dbReference type="AlphaFoldDB" id="A0A7J7LJH6"/>
<dbReference type="OrthoDB" id="1909934at2759"/>
<dbReference type="PROSITE" id="PS51257">
    <property type="entry name" value="PROKAR_LIPOPROTEIN"/>
    <property type="match status" value="1"/>
</dbReference>
<keyword evidence="3" id="KW-1185">Reference proteome</keyword>
<dbReference type="EMBL" id="JACGCM010002240">
    <property type="protein sequence ID" value="KAF6142783.1"/>
    <property type="molecule type" value="Genomic_DNA"/>
</dbReference>
<gene>
    <name evidence="2" type="ORF">GIB67_007941</name>
</gene>
<accession>A0A7J7LJH6</accession>
<organism evidence="2 3">
    <name type="scientific">Kingdonia uniflora</name>
    <dbReference type="NCBI Taxonomy" id="39325"/>
    <lineage>
        <taxon>Eukaryota</taxon>
        <taxon>Viridiplantae</taxon>
        <taxon>Streptophyta</taxon>
        <taxon>Embryophyta</taxon>
        <taxon>Tracheophyta</taxon>
        <taxon>Spermatophyta</taxon>
        <taxon>Magnoliopsida</taxon>
        <taxon>Ranunculales</taxon>
        <taxon>Circaeasteraceae</taxon>
        <taxon>Kingdonia</taxon>
    </lineage>
</organism>
<evidence type="ECO:0000313" key="3">
    <source>
        <dbReference type="Proteomes" id="UP000541444"/>
    </source>
</evidence>
<sequence length="663" mass="75017">MAFARTQTCPPNSFSFNTTLCACNPGFTPNTTTNPTICNPFDPSLNQWELKSGVDYSISIPIFSLDTIKKFTQSQAVFLEATVVMLVAWLLFCVVMRFQKVDDGENVGFKLRWWISRLDFGFSTRHWLDDNKVVKKRKTELGGTFSVASSILFIGLFSALLYQIISRRSVEVHNVRATNAPDLLAFANDMEFNITTVSSMSCSHLRGLGTIVSGTPGFIDYRVSSLSSFGNYSCHNTSHGPTISLQCSNCRIIQDDFYISWQFVDLPNDPAAAIGFQFKFTAKDHRDSKHVSSVTGALMNVSSMDDKPITFRGPDVNILKFHLFPQVYNNLHDLRLIQPLFHEFLPGSYFLETNQLQASLQGSKDGLINTTLHMNFLSAYIIEIDTENVFQPVSFLADLGGLYAISFAIFFYLLVQCEYRIKKLRNEDSVLRRTRNRKRALQRWNKLRRYVIYTWGWNHLDHDNTSNGEDQICCCVEMKSLGGSRSLDKRRQHSRMDTISSNRKISLPIDSVKLHSFCSSGYIVFPCLLLSRALTLIADERLFCPGVEWSSANQVLKDDVPDNKINVRSIPSVASCKVDASQAQLSIPNDNSLPLPPVLELNVDSRTEISDMQRNLQNLYEYNLVLREKFIAAQSKLDAFAKKASDSHYGSQTQHGTQMCYPI</sequence>
<evidence type="ECO:0000313" key="2">
    <source>
        <dbReference type="EMBL" id="KAF6142783.1"/>
    </source>
</evidence>
<feature type="transmembrane region" description="Helical" evidence="1">
    <location>
        <begin position="395"/>
        <end position="415"/>
    </location>
</feature>